<proteinExistence type="predicted"/>
<keyword evidence="2" id="KW-1185">Reference proteome</keyword>
<reference evidence="1 2" key="2">
    <citation type="submission" date="2018-11" db="EMBL/GenBank/DDBJ databases">
        <authorList>
            <consortium name="Pathogen Informatics"/>
        </authorList>
    </citation>
    <scope>NUCLEOTIDE SEQUENCE [LARGE SCALE GENOMIC DNA]</scope>
</reference>
<accession>A0A0N4XPB1</accession>
<dbReference type="EMBL" id="UYSL01007987">
    <property type="protein sequence ID" value="VDL67953.1"/>
    <property type="molecule type" value="Genomic_DNA"/>
</dbReference>
<protein>
    <submittedName>
        <fullName evidence="3">KTSC domain-containing protein</fullName>
    </submittedName>
</protein>
<sequence length="68" mass="7317">MGRSNYYFVDVAVTKGQHSVSYVGKDTAGTQISFGVTVYGFGASRAYAFSPGLTYQGPTFIIDNPEHS</sequence>
<evidence type="ECO:0000313" key="3">
    <source>
        <dbReference type="WBParaSite" id="NBR_0000436301-mRNA-1"/>
    </source>
</evidence>
<name>A0A0N4XPB1_NIPBR</name>
<organism evidence="3">
    <name type="scientific">Nippostrongylus brasiliensis</name>
    <name type="common">Rat hookworm</name>
    <dbReference type="NCBI Taxonomy" id="27835"/>
    <lineage>
        <taxon>Eukaryota</taxon>
        <taxon>Metazoa</taxon>
        <taxon>Ecdysozoa</taxon>
        <taxon>Nematoda</taxon>
        <taxon>Chromadorea</taxon>
        <taxon>Rhabditida</taxon>
        <taxon>Rhabditina</taxon>
        <taxon>Rhabditomorpha</taxon>
        <taxon>Strongyloidea</taxon>
        <taxon>Heligmosomidae</taxon>
        <taxon>Nippostrongylus</taxon>
    </lineage>
</organism>
<gene>
    <name evidence="1" type="ORF">NBR_LOCUS4364</name>
</gene>
<dbReference type="STRING" id="27835.A0A0N4XPB1"/>
<evidence type="ECO:0000313" key="2">
    <source>
        <dbReference type="Proteomes" id="UP000271162"/>
    </source>
</evidence>
<dbReference type="AlphaFoldDB" id="A0A0N4XPB1"/>
<evidence type="ECO:0000313" key="1">
    <source>
        <dbReference type="EMBL" id="VDL67953.1"/>
    </source>
</evidence>
<dbReference type="Proteomes" id="UP000271162">
    <property type="component" value="Unassembled WGS sequence"/>
</dbReference>
<dbReference type="WBParaSite" id="NBR_0000436301-mRNA-1">
    <property type="protein sequence ID" value="NBR_0000436301-mRNA-1"/>
    <property type="gene ID" value="NBR_0000436301"/>
</dbReference>
<reference evidence="3" key="1">
    <citation type="submission" date="2017-02" db="UniProtKB">
        <authorList>
            <consortium name="WormBaseParasite"/>
        </authorList>
    </citation>
    <scope>IDENTIFICATION</scope>
</reference>